<dbReference type="EMBL" id="JXTB01000165">
    <property type="protein sequence ID" value="PON56944.1"/>
    <property type="molecule type" value="Genomic_DNA"/>
</dbReference>
<accession>A0A2P5C7H6</accession>
<proteinExistence type="predicted"/>
<feature type="non-terminal residue" evidence="1">
    <location>
        <position position="1"/>
    </location>
</feature>
<dbReference type="PANTHER" id="PTHR37077">
    <property type="match status" value="1"/>
</dbReference>
<evidence type="ECO:0000313" key="2">
    <source>
        <dbReference type="Proteomes" id="UP000237105"/>
    </source>
</evidence>
<comment type="caution">
    <text evidence="1">The sequence shown here is derived from an EMBL/GenBank/DDBJ whole genome shotgun (WGS) entry which is preliminary data.</text>
</comment>
<protein>
    <submittedName>
        <fullName evidence="1">Uncharacterized protein</fullName>
    </submittedName>
</protein>
<reference evidence="2" key="1">
    <citation type="submission" date="2016-06" db="EMBL/GenBank/DDBJ databases">
        <title>Parallel loss of symbiosis genes in relatives of nitrogen-fixing non-legume Parasponia.</title>
        <authorList>
            <person name="Van Velzen R."/>
            <person name="Holmer R."/>
            <person name="Bu F."/>
            <person name="Rutten L."/>
            <person name="Van Zeijl A."/>
            <person name="Liu W."/>
            <person name="Santuari L."/>
            <person name="Cao Q."/>
            <person name="Sharma T."/>
            <person name="Shen D."/>
            <person name="Roswanjaya Y."/>
            <person name="Wardhani T."/>
            <person name="Kalhor M.S."/>
            <person name="Jansen J."/>
            <person name="Van den Hoogen J."/>
            <person name="Gungor B."/>
            <person name="Hartog M."/>
            <person name="Hontelez J."/>
            <person name="Verver J."/>
            <person name="Yang W.-C."/>
            <person name="Schijlen E."/>
            <person name="Repin R."/>
            <person name="Schilthuizen M."/>
            <person name="Schranz E."/>
            <person name="Heidstra R."/>
            <person name="Miyata K."/>
            <person name="Fedorova E."/>
            <person name="Kohlen W."/>
            <person name="Bisseling T."/>
            <person name="Smit S."/>
            <person name="Geurts R."/>
        </authorList>
    </citation>
    <scope>NUCLEOTIDE SEQUENCE [LARGE SCALE GENOMIC DNA]</scope>
    <source>
        <strain evidence="2">cv. WU1-14</strain>
    </source>
</reference>
<sequence>ISPKMIPKCIVIISTWPYHKKHGDGDDDAPDYDYAPAACLVNFDGDDDDDAPDYDYAPAATIENQCDEGDDDDDAPDYDYAPAASMDGLACMLADHGFEDIQ</sequence>
<dbReference type="Proteomes" id="UP000237105">
    <property type="component" value="Unassembled WGS sequence"/>
</dbReference>
<name>A0A2P5C7H6_PARAD</name>
<dbReference type="AlphaFoldDB" id="A0A2P5C7H6"/>
<organism evidence="1 2">
    <name type="scientific">Parasponia andersonii</name>
    <name type="common">Sponia andersonii</name>
    <dbReference type="NCBI Taxonomy" id="3476"/>
    <lineage>
        <taxon>Eukaryota</taxon>
        <taxon>Viridiplantae</taxon>
        <taxon>Streptophyta</taxon>
        <taxon>Embryophyta</taxon>
        <taxon>Tracheophyta</taxon>
        <taxon>Spermatophyta</taxon>
        <taxon>Magnoliopsida</taxon>
        <taxon>eudicotyledons</taxon>
        <taxon>Gunneridae</taxon>
        <taxon>Pentapetalae</taxon>
        <taxon>rosids</taxon>
        <taxon>fabids</taxon>
        <taxon>Rosales</taxon>
        <taxon>Cannabaceae</taxon>
        <taxon>Parasponia</taxon>
    </lineage>
</organism>
<dbReference type="PANTHER" id="PTHR37077:SF1">
    <property type="match status" value="1"/>
</dbReference>
<keyword evidence="2" id="KW-1185">Reference proteome</keyword>
<gene>
    <name evidence="1" type="ORF">PanWU01x14_178100</name>
</gene>
<evidence type="ECO:0000313" key="1">
    <source>
        <dbReference type="EMBL" id="PON56944.1"/>
    </source>
</evidence>